<keyword evidence="1" id="KW-1133">Transmembrane helix</keyword>
<name>A0A6J5NNU2_9CAUD</name>
<feature type="transmembrane region" description="Helical" evidence="1">
    <location>
        <begin position="110"/>
        <end position="127"/>
    </location>
</feature>
<reference evidence="2" key="1">
    <citation type="submission" date="2020-04" db="EMBL/GenBank/DDBJ databases">
        <authorList>
            <person name="Chiriac C."/>
            <person name="Salcher M."/>
            <person name="Ghai R."/>
            <person name="Kavagutti S V."/>
        </authorList>
    </citation>
    <scope>NUCLEOTIDE SEQUENCE</scope>
</reference>
<organism evidence="2">
    <name type="scientific">uncultured Caudovirales phage</name>
    <dbReference type="NCBI Taxonomy" id="2100421"/>
    <lineage>
        <taxon>Viruses</taxon>
        <taxon>Duplodnaviria</taxon>
        <taxon>Heunggongvirae</taxon>
        <taxon>Uroviricota</taxon>
        <taxon>Caudoviricetes</taxon>
        <taxon>Peduoviridae</taxon>
        <taxon>Maltschvirus</taxon>
        <taxon>Maltschvirus maltsch</taxon>
    </lineage>
</organism>
<keyword evidence="1" id="KW-0812">Transmembrane</keyword>
<proteinExistence type="predicted"/>
<dbReference type="EMBL" id="LR796670">
    <property type="protein sequence ID" value="CAB4159396.1"/>
    <property type="molecule type" value="Genomic_DNA"/>
</dbReference>
<keyword evidence="1" id="KW-0472">Membrane</keyword>
<sequence length="389" mass="42254">MKHILTYDQLLLESENTFEYRPLLKLLQCRFTSDRKHVMFEGTCYSCETGEISPLNEEWSWSDILHAGADVLSAGLDFVVPGSGAIVDTLNALSYIIEAQFADEDKRGSLYLMAAITYAFVIIPGPIQVASIPLKAFIKSGAKIASKAAKGALSLVAKFMPTILKEIPKRIISALKSPLGKGILGKFAGRIANAVKSFSEGAMKAFNKIMGRPDIVKKAIVKTSAKEAMSSSMITALKKFFSRSAKAEVKLAPKVSEKMMKKLGFVTNKPYRYINPKTGKGVTAKIVGTSMDGQQLMVKFGNKASLAPAYVPVNTFVKNTIGAPWGRRGYSVAAPLFVKRFASTLNDDGEVDPALLDELEAIDPNTTSAESLSFVPEEEIEYVGGENEI</sequence>
<gene>
    <name evidence="2" type="ORF">UFOVP699_132</name>
</gene>
<accession>A0A6J5NNU2</accession>
<protein>
    <submittedName>
        <fullName evidence="2">Uncharacterized protein</fullName>
    </submittedName>
</protein>
<evidence type="ECO:0000256" key="1">
    <source>
        <dbReference type="SAM" id="Phobius"/>
    </source>
</evidence>
<evidence type="ECO:0000313" key="2">
    <source>
        <dbReference type="EMBL" id="CAB4159396.1"/>
    </source>
</evidence>